<keyword evidence="3" id="KW-1185">Reference proteome</keyword>
<gene>
    <name evidence="2" type="ORF">SAMN04489716_8643</name>
</gene>
<feature type="chain" id="PRO_5009272035" description="IPT/TIG domain-containing protein" evidence="1">
    <location>
        <begin position="38"/>
        <end position="608"/>
    </location>
</feature>
<protein>
    <recommendedName>
        <fullName evidence="4">IPT/TIG domain-containing protein</fullName>
    </recommendedName>
</protein>
<dbReference type="EMBL" id="LT629758">
    <property type="protein sequence ID" value="SDT79096.1"/>
    <property type="molecule type" value="Genomic_DNA"/>
</dbReference>
<keyword evidence="1" id="KW-0732">Signal</keyword>
<dbReference type="OrthoDB" id="3298903at2"/>
<reference evidence="2 3" key="1">
    <citation type="submission" date="2016-10" db="EMBL/GenBank/DDBJ databases">
        <authorList>
            <person name="de Groot N.N."/>
        </authorList>
    </citation>
    <scope>NUCLEOTIDE SEQUENCE [LARGE SCALE GENOMIC DNA]</scope>
    <source>
        <strain evidence="2 3">DSM 43941</strain>
    </source>
</reference>
<feature type="signal peptide" evidence="1">
    <location>
        <begin position="1"/>
        <end position="37"/>
    </location>
</feature>
<evidence type="ECO:0000313" key="2">
    <source>
        <dbReference type="EMBL" id="SDT79096.1"/>
    </source>
</evidence>
<evidence type="ECO:0000256" key="1">
    <source>
        <dbReference type="SAM" id="SignalP"/>
    </source>
</evidence>
<dbReference type="GO" id="GO:0005975">
    <property type="term" value="P:carbohydrate metabolic process"/>
    <property type="evidence" value="ECO:0007669"/>
    <property type="project" value="UniProtKB-ARBA"/>
</dbReference>
<sequence length="608" mass="59676">MRKSRTETGNRPLVAGAAAAIATVAALASAPAMPAFAAATLTLSTSQVAISGGTVLYITGGTALVNTLGVRFALSANSCPANYNTAQTGTVDGGLITAIDTSTAYVTTPALPAATYKPCFYDDATTGGSFAADTMSGSGTITVTAVNVGTLSATTGQAADKPTLTASSAVLTGASYATQFVSGVTACPTTYTTPSSTAIVGTTVKTSTSVLTITVPATLTAGTAYYVCSYAGTTAGTSALSLRGGVTFASYSSTLPAGALVPTGGSSGTQPTLTVSTTGGAAPFTGTPAVLATRNSCPLTYPASVSAVLEPYAATTTKISSSKIAVTLPATVIVGGADVTTAWHICSYLSNSTGAAMSTAPAIYSVAPVLSVASAAFSSASGPAQGGASITITGLTGIPLTTGALLTASLGGSSINSITALSTTSFSGTTTAHAAGPVSLSVTTAAGTKTTATTVYTYTYGITVTPNTAASASSPILDITGAGFGTLTFGNVTTATALSASTAYVLLTDNDWNARDFATDKAAVDTGTALPVSYCNNILPISDGEIICTLNLTAMVDSATTDTPTITTVDVPDGTYTVTVVNAKDGLNDADYNFSVVSSGSSFTVSPF</sequence>
<organism evidence="2 3">
    <name type="scientific">Actinoplanes derwentensis</name>
    <dbReference type="NCBI Taxonomy" id="113562"/>
    <lineage>
        <taxon>Bacteria</taxon>
        <taxon>Bacillati</taxon>
        <taxon>Actinomycetota</taxon>
        <taxon>Actinomycetes</taxon>
        <taxon>Micromonosporales</taxon>
        <taxon>Micromonosporaceae</taxon>
        <taxon>Actinoplanes</taxon>
    </lineage>
</organism>
<dbReference type="Gene3D" id="2.60.40.10">
    <property type="entry name" value="Immunoglobulins"/>
    <property type="match status" value="1"/>
</dbReference>
<evidence type="ECO:0008006" key="4">
    <source>
        <dbReference type="Google" id="ProtNLM"/>
    </source>
</evidence>
<dbReference type="AlphaFoldDB" id="A0A1H2DA16"/>
<dbReference type="InterPro" id="IPR013783">
    <property type="entry name" value="Ig-like_fold"/>
</dbReference>
<dbReference type="RefSeq" id="WP_092554788.1">
    <property type="nucleotide sequence ID" value="NZ_BOMJ01000032.1"/>
</dbReference>
<proteinExistence type="predicted"/>
<dbReference type="STRING" id="113562.SAMN04489716_8643"/>
<dbReference type="Proteomes" id="UP000198688">
    <property type="component" value="Chromosome I"/>
</dbReference>
<name>A0A1H2DA16_9ACTN</name>
<accession>A0A1H2DA16</accession>
<evidence type="ECO:0000313" key="3">
    <source>
        <dbReference type="Proteomes" id="UP000198688"/>
    </source>
</evidence>